<dbReference type="GO" id="GO:0000155">
    <property type="term" value="F:phosphorelay sensor kinase activity"/>
    <property type="evidence" value="ECO:0007669"/>
    <property type="project" value="InterPro"/>
</dbReference>
<dbReference type="PROSITE" id="PS50113">
    <property type="entry name" value="PAC"/>
    <property type="match status" value="6"/>
</dbReference>
<dbReference type="Proteomes" id="UP000317977">
    <property type="component" value="Unassembled WGS sequence"/>
</dbReference>
<name>A0A5C6FDT4_9BACT</name>
<feature type="active site" evidence="4">
    <location>
        <position position="137"/>
    </location>
</feature>
<dbReference type="InterPro" id="IPR005467">
    <property type="entry name" value="His_kinase_dom"/>
</dbReference>
<keyword evidence="14" id="KW-0418">Kinase</keyword>
<keyword evidence="15" id="KW-1185">Reference proteome</keyword>
<dbReference type="SMART" id="SM00388">
    <property type="entry name" value="HisKA"/>
    <property type="match status" value="1"/>
</dbReference>
<dbReference type="CDD" id="cd17546">
    <property type="entry name" value="REC_hyHK_CKI1_RcsC-like"/>
    <property type="match status" value="1"/>
</dbReference>
<keyword evidence="6" id="KW-0175">Coiled coil</keyword>
<dbReference type="SMART" id="SM00091">
    <property type="entry name" value="PAS"/>
    <property type="match status" value="4"/>
</dbReference>
<dbReference type="InterPro" id="IPR000780">
    <property type="entry name" value="CheR_MeTrfase"/>
</dbReference>
<dbReference type="PRINTS" id="PR00996">
    <property type="entry name" value="CHERMTFRASE"/>
</dbReference>
<dbReference type="SMART" id="SM00448">
    <property type="entry name" value="REC"/>
    <property type="match status" value="1"/>
</dbReference>
<dbReference type="Pfam" id="PF08447">
    <property type="entry name" value="PAS_3"/>
    <property type="match status" value="3"/>
</dbReference>
<dbReference type="InterPro" id="IPR035965">
    <property type="entry name" value="PAS-like_dom_sf"/>
</dbReference>
<evidence type="ECO:0000259" key="13">
    <source>
        <dbReference type="PROSITE" id="PS50123"/>
    </source>
</evidence>
<dbReference type="GO" id="GO:0006935">
    <property type="term" value="P:chemotaxis"/>
    <property type="evidence" value="ECO:0007669"/>
    <property type="project" value="UniProtKB-UniRule"/>
</dbReference>
<feature type="domain" description="PAS" evidence="10">
    <location>
        <begin position="1380"/>
        <end position="1424"/>
    </location>
</feature>
<dbReference type="CDD" id="cd00130">
    <property type="entry name" value="PAS"/>
    <property type="match status" value="5"/>
</dbReference>
<evidence type="ECO:0000256" key="4">
    <source>
        <dbReference type="PROSITE-ProRule" id="PRU00050"/>
    </source>
</evidence>
<keyword evidence="3 5" id="KW-0597">Phosphoprotein</keyword>
<dbReference type="Pfam" id="PF02518">
    <property type="entry name" value="HATPase_c"/>
    <property type="match status" value="1"/>
</dbReference>
<dbReference type="FunFam" id="3.30.565.10:FF:000010">
    <property type="entry name" value="Sensor histidine kinase RcsC"/>
    <property type="match status" value="1"/>
</dbReference>
<dbReference type="InterPro" id="IPR036097">
    <property type="entry name" value="HisK_dim/P_sf"/>
</dbReference>
<dbReference type="GO" id="GO:0005737">
    <property type="term" value="C:cytoplasm"/>
    <property type="evidence" value="ECO:0007669"/>
    <property type="project" value="InterPro"/>
</dbReference>
<dbReference type="InterPro" id="IPR003594">
    <property type="entry name" value="HATPase_dom"/>
</dbReference>
<dbReference type="Gene3D" id="2.10.70.100">
    <property type="match status" value="3"/>
</dbReference>
<evidence type="ECO:0000256" key="3">
    <source>
        <dbReference type="ARBA" id="ARBA00022553"/>
    </source>
</evidence>
<proteinExistence type="predicted"/>
<dbReference type="PANTHER" id="PTHR24422:SF27">
    <property type="entry name" value="PROTEIN-GLUTAMATE O-METHYLTRANSFERASE"/>
    <property type="match status" value="1"/>
</dbReference>
<feature type="domain" description="Histidine kinase" evidence="8">
    <location>
        <begin position="1497"/>
        <end position="1715"/>
    </location>
</feature>
<feature type="domain" description="PAS" evidence="10">
    <location>
        <begin position="1096"/>
        <end position="1168"/>
    </location>
</feature>
<dbReference type="Pfam" id="PF08448">
    <property type="entry name" value="PAS_4"/>
    <property type="match status" value="2"/>
</dbReference>
<feature type="region of interest" description="Disordered" evidence="7">
    <location>
        <begin position="487"/>
        <end position="506"/>
    </location>
</feature>
<feature type="domain" description="PAC" evidence="11">
    <location>
        <begin position="1302"/>
        <end position="1354"/>
    </location>
</feature>
<dbReference type="Pfam" id="PF01739">
    <property type="entry name" value="CheR"/>
    <property type="match status" value="1"/>
</dbReference>
<keyword evidence="4" id="KW-0378">Hydrolase</keyword>
<dbReference type="Gene3D" id="3.30.565.10">
    <property type="entry name" value="Histidine kinase-like ATPase, C-terminal domain"/>
    <property type="match status" value="1"/>
</dbReference>
<evidence type="ECO:0000256" key="5">
    <source>
        <dbReference type="PROSITE-ProRule" id="PRU00169"/>
    </source>
</evidence>
<dbReference type="FunFam" id="3.30.450.20:FF:000155">
    <property type="entry name" value="Sensor histidine kinase TodS"/>
    <property type="match status" value="2"/>
</dbReference>
<feature type="domain" description="PAC" evidence="11">
    <location>
        <begin position="789"/>
        <end position="839"/>
    </location>
</feature>
<sequence>MSKEFPSSSPLIVGVGASAGGLEPFTDLISCLGDTPGMAVVFVQHLDARTTSSLSELLLGSTAMAVVEVTGRTRVEANTVYFCPPKKLLALRNGSLIATDDPSTQLQPTSIDHFFHSVAEDQGEHGLGVVLSGAGSDGTLGLKAISDCGGMTFAQEANSAKYDSMPRNAATTGVADHVLPPAEIAAELLKYRDYLSKNAVALKGESLVENIEKVIPDIAEQLLQATGHNFRHYKTSTLGRRIQRRMQVLKVLHVADYLAVLQKEKDETQNLFRELLIGVTAYFRDLESFERLAKVVIPKLFHNRQSDDPVRIWIPGCATGEEAYTIAILCREHMESLDRPTSVQIFASDIDERALSIARQGAYPVGITENVSEERLQKFFVKKGKRYHVRKDIRETVLFSPHNLISDPPFSRQDLISCRNLLIYLGPHLQKKLIPLFHYALRPNGFLFLGPSETISSHGELFRSVDGKHRISQRKGTAIGRSAPLAMRTDNGGLVRPPGSSPLDDDKTDVVQIMQRIILDEFAPKSVVVDENGQVICSSGETNKYLSTGEGAYQNNIVKMARRGLRIGLRAALMEAKSKRRRVTHENVSVQTEDGKQRVMLTVQPMMRLGEETGLFIVVFHDVGLPLGLSVNAPGVEDELIARGTIDRQADVMIEQLERELTTTRDDLDQTLQEMETANEELKSSNEELLSMNEELQSANEELETSKEEIRAGSDAISRANNDLKNLLRSTRIATIFLDDDLTIRSYTPAATEIYGLISTDVGRPLTQIVPDVKEMPPLPKPESLSRDAPMEHTIAANNGKSYIRRVLPYQSRRGVQEGMVVTFSDVTELKRSEEELFDAKTRLDLSLSVADVAPWNWDMQENGPISSPMLNRVFGFPEDATPTLSEFIERMDEPDRDRVAAAIEHSIETGETYDMEYPIRRPNGEQRYVRARGDVRMSESGQAKDFFGVVADVTDRKLRELELVEREADLRRVIDHQLGLVSVLDLDGTLLEANATALDAAGVGRDDVIGKKFWECYWWSYDEVVAANLKEAFQRTMAGEDVRYDAVIRVANDERITVDFMIRPVRDRNGNITHVIPSAVDISERKRAEEAVYQREQRLQLALDSGGMGLWEWDIPSDRITWSDQMYAMFGYMPDEFRPSKAGFLEVVHPDDRPMLQKMIKSAFAGNCQSHEVEFRVIRGSDKSTVWTLSRGTIHRDSDGNPLSIVSVAVDVTDRKMRETELADREAHLRRVINNQLGLVGVIDLNGNLLEVDERSLAIAQTRRDEVIGKHFADAPWWNYDSAVSQQMRDAMQRAFEGEVMRFDVSLFAHGSRGVMIDFMMAPVFDADGKVEYLIPSGVDIRERVRIEKEQRSVTRRMRMALRAGGMAAWEWMPTKSIWTPELYALLGIDAGREASPDLFFSLVHPDDLESMKKSWQKAVDGSDSYDSEFRIIRPDGQVRWLNGLGEVVRDKAGHVVRMYGVNWDSTFDHLQSEALKESERRAHEASASKSEFLANMSHEIRTPMTAILGYTDLVADMIDHPEAASHLHTIRRNGDFLLDIINDILDLSKIEAGKLDVSEERFSPQRLVEDVRSIMEVRASEENLNLSVEYHGAIPTVIQSDAKRLKQILINLVGNAIKFTKQGSVKIIVQCKTAQRKMRFSIVDTGIGISDEQQAKLFLPFAQGDGNVNREFGGTGLGLAISKRLTEMLGGEIELDSKLGVGSTFVVTVATGDLAHVDMIEPLAVAGNETIGVATEEIRLDCHVLIVDDRRDIRFLSKRFLTKAGATVHEAEDGEVAVATVTQAIDSGVVYDLILLDMQMPKLDGYATAQALRRLGFAGPIIALTADAMQGDMNRCIESGCNDYLSKPIDKAILLRKVKSYVK</sequence>
<keyword evidence="14" id="KW-0808">Transferase</keyword>
<feature type="coiled-coil region" evidence="6">
    <location>
        <begin position="654"/>
        <end position="716"/>
    </location>
</feature>
<dbReference type="InterPro" id="IPR000700">
    <property type="entry name" value="PAS-assoc_C"/>
</dbReference>
<dbReference type="SUPFAM" id="SSF53335">
    <property type="entry name" value="S-adenosyl-L-methionine-dependent methyltransferases"/>
    <property type="match status" value="1"/>
</dbReference>
<evidence type="ECO:0000256" key="1">
    <source>
        <dbReference type="ARBA" id="ARBA00000085"/>
    </source>
</evidence>
<dbReference type="InterPro" id="IPR000014">
    <property type="entry name" value="PAS"/>
</dbReference>
<dbReference type="Pfam" id="PF13596">
    <property type="entry name" value="PAS_10"/>
    <property type="match status" value="1"/>
</dbReference>
<dbReference type="Gene3D" id="1.10.287.130">
    <property type="match status" value="1"/>
</dbReference>
<accession>A0A5C6FDT4</accession>
<dbReference type="InterPro" id="IPR036890">
    <property type="entry name" value="HATPase_C_sf"/>
</dbReference>
<feature type="domain" description="CheB-type methylesterase" evidence="12">
    <location>
        <begin position="6"/>
        <end position="195"/>
    </location>
</feature>
<dbReference type="PANTHER" id="PTHR24422">
    <property type="entry name" value="CHEMOTAXIS PROTEIN METHYLTRANSFERASE"/>
    <property type="match status" value="1"/>
</dbReference>
<dbReference type="PROSITE" id="PS50110">
    <property type="entry name" value="RESPONSE_REGULATORY"/>
    <property type="match status" value="1"/>
</dbReference>
<feature type="domain" description="PAS" evidence="10">
    <location>
        <begin position="967"/>
        <end position="1012"/>
    </location>
</feature>
<dbReference type="InterPro" id="IPR013656">
    <property type="entry name" value="PAS_4"/>
</dbReference>
<reference evidence="14 15" key="1">
    <citation type="submission" date="2019-02" db="EMBL/GenBank/DDBJ databases">
        <title>Deep-cultivation of Planctomycetes and their phenomic and genomic characterization uncovers novel biology.</title>
        <authorList>
            <person name="Wiegand S."/>
            <person name="Jogler M."/>
            <person name="Boedeker C."/>
            <person name="Pinto D."/>
            <person name="Vollmers J."/>
            <person name="Rivas-Marin E."/>
            <person name="Kohn T."/>
            <person name="Peeters S.H."/>
            <person name="Heuer A."/>
            <person name="Rast P."/>
            <person name="Oberbeckmann S."/>
            <person name="Bunk B."/>
            <person name="Jeske O."/>
            <person name="Meyerdierks A."/>
            <person name="Storesund J.E."/>
            <person name="Kallscheuer N."/>
            <person name="Luecker S."/>
            <person name="Lage O.M."/>
            <person name="Pohl T."/>
            <person name="Merkel B.J."/>
            <person name="Hornburger P."/>
            <person name="Mueller R.-W."/>
            <person name="Bruemmer F."/>
            <person name="Labrenz M."/>
            <person name="Spormann A.M."/>
            <person name="Op Den Camp H."/>
            <person name="Overmann J."/>
            <person name="Amann R."/>
            <person name="Jetten M.S.M."/>
            <person name="Mascher T."/>
            <person name="Medema M.H."/>
            <person name="Devos D.P."/>
            <person name="Kaster A.-K."/>
            <person name="Ovreas L."/>
            <person name="Rohde M."/>
            <person name="Galperin M.Y."/>
            <person name="Jogler C."/>
        </authorList>
    </citation>
    <scope>NUCLEOTIDE SEQUENCE [LARGE SCALE GENOMIC DNA]</scope>
    <source>
        <strain evidence="14 15">Poly59</strain>
    </source>
</reference>
<feature type="modified residue" description="4-aspartylphosphate" evidence="5">
    <location>
        <position position="1799"/>
    </location>
</feature>
<dbReference type="Pfam" id="PF00072">
    <property type="entry name" value="Response_reg"/>
    <property type="match status" value="1"/>
</dbReference>
<feature type="active site" evidence="4">
    <location>
        <position position="45"/>
    </location>
</feature>
<dbReference type="SUPFAM" id="SSF55874">
    <property type="entry name" value="ATPase domain of HSP90 chaperone/DNA topoisomerase II/histidine kinase"/>
    <property type="match status" value="1"/>
</dbReference>
<dbReference type="Pfam" id="PF00512">
    <property type="entry name" value="HisKA"/>
    <property type="match status" value="1"/>
</dbReference>
<dbReference type="PROSITE" id="PS50123">
    <property type="entry name" value="CHER"/>
    <property type="match status" value="1"/>
</dbReference>
<dbReference type="GO" id="GO:0008984">
    <property type="term" value="F:protein-glutamate methylesterase activity"/>
    <property type="evidence" value="ECO:0007669"/>
    <property type="project" value="InterPro"/>
</dbReference>
<dbReference type="CDD" id="cd16922">
    <property type="entry name" value="HATPase_EvgS-ArcB-TorS-like"/>
    <property type="match status" value="1"/>
</dbReference>
<dbReference type="InterPro" id="IPR001610">
    <property type="entry name" value="PAC"/>
</dbReference>
<dbReference type="RefSeq" id="WP_146533033.1">
    <property type="nucleotide sequence ID" value="NZ_SJPX01000001.1"/>
</dbReference>
<evidence type="ECO:0000313" key="15">
    <source>
        <dbReference type="Proteomes" id="UP000317977"/>
    </source>
</evidence>
<dbReference type="SUPFAM" id="SSF52172">
    <property type="entry name" value="CheY-like"/>
    <property type="match status" value="1"/>
</dbReference>
<dbReference type="InterPro" id="IPR050903">
    <property type="entry name" value="Bact_Chemotaxis_MeTrfase"/>
</dbReference>
<dbReference type="SUPFAM" id="SSF52738">
    <property type="entry name" value="Methylesterase CheB, C-terminal domain"/>
    <property type="match status" value="1"/>
</dbReference>
<organism evidence="14 15">
    <name type="scientific">Rubripirellula reticaptiva</name>
    <dbReference type="NCBI Taxonomy" id="2528013"/>
    <lineage>
        <taxon>Bacteria</taxon>
        <taxon>Pseudomonadati</taxon>
        <taxon>Planctomycetota</taxon>
        <taxon>Planctomycetia</taxon>
        <taxon>Pirellulales</taxon>
        <taxon>Pirellulaceae</taxon>
        <taxon>Rubripirellula</taxon>
    </lineage>
</organism>
<dbReference type="Gene3D" id="3.40.50.150">
    <property type="entry name" value="Vaccinia Virus protein VP39"/>
    <property type="match status" value="1"/>
</dbReference>
<dbReference type="Gene3D" id="3.40.50.180">
    <property type="entry name" value="Methylesterase CheB, C-terminal domain"/>
    <property type="match status" value="1"/>
</dbReference>
<dbReference type="CDD" id="cd16434">
    <property type="entry name" value="CheB-CheR_fusion"/>
    <property type="match status" value="1"/>
</dbReference>
<dbReference type="Gene3D" id="3.40.50.2300">
    <property type="match status" value="1"/>
</dbReference>
<dbReference type="SMART" id="SM00138">
    <property type="entry name" value="MeTrc"/>
    <property type="match status" value="1"/>
</dbReference>
<dbReference type="InterPro" id="IPR022641">
    <property type="entry name" value="CheR_N"/>
</dbReference>
<dbReference type="EC" id="2.7.13.3" evidence="2"/>
<dbReference type="InterPro" id="IPR013655">
    <property type="entry name" value="PAS_fold_3"/>
</dbReference>
<feature type="domain" description="PAS" evidence="10">
    <location>
        <begin position="1226"/>
        <end position="1300"/>
    </location>
</feature>
<dbReference type="SUPFAM" id="SSF47384">
    <property type="entry name" value="Homodimeric domain of signal transducing histidine kinase"/>
    <property type="match status" value="1"/>
</dbReference>
<comment type="caution">
    <text evidence="14">The sequence shown here is derived from an EMBL/GenBank/DDBJ whole genome shotgun (WGS) entry which is preliminary data.</text>
</comment>
<evidence type="ECO:0000313" key="14">
    <source>
        <dbReference type="EMBL" id="TWU58266.1"/>
    </source>
</evidence>
<dbReference type="PROSITE" id="PS50122">
    <property type="entry name" value="CHEB"/>
    <property type="match status" value="1"/>
</dbReference>
<dbReference type="PROSITE" id="PS50109">
    <property type="entry name" value="HIS_KIN"/>
    <property type="match status" value="1"/>
</dbReference>
<evidence type="ECO:0000259" key="12">
    <source>
        <dbReference type="PROSITE" id="PS50122"/>
    </source>
</evidence>
<feature type="domain" description="PAC" evidence="11">
    <location>
        <begin position="1041"/>
        <end position="1095"/>
    </location>
</feature>
<comment type="catalytic activity">
    <reaction evidence="1">
        <text>ATP + protein L-histidine = ADP + protein N-phospho-L-histidine.</text>
        <dbReference type="EC" id="2.7.13.3"/>
    </reaction>
</comment>
<protein>
    <recommendedName>
        <fullName evidence="2">histidine kinase</fullName>
        <ecNumber evidence="2">2.7.13.3</ecNumber>
    </recommendedName>
</protein>
<dbReference type="InterPro" id="IPR035909">
    <property type="entry name" value="CheB_C"/>
</dbReference>
<dbReference type="GO" id="GO:0008757">
    <property type="term" value="F:S-adenosylmethionine-dependent methyltransferase activity"/>
    <property type="evidence" value="ECO:0007669"/>
    <property type="project" value="InterPro"/>
</dbReference>
<dbReference type="InterPro" id="IPR000673">
    <property type="entry name" value="Sig_transdc_resp-reg_Me-estase"/>
</dbReference>
<evidence type="ECO:0000259" key="10">
    <source>
        <dbReference type="PROSITE" id="PS50112"/>
    </source>
</evidence>
<gene>
    <name evidence="14" type="primary">luxQ_2</name>
    <name evidence="14" type="ORF">Poly59_11770</name>
</gene>
<evidence type="ECO:0000256" key="2">
    <source>
        <dbReference type="ARBA" id="ARBA00012438"/>
    </source>
</evidence>
<dbReference type="NCBIfam" id="TIGR00229">
    <property type="entry name" value="sensory_box"/>
    <property type="match status" value="4"/>
</dbReference>
<dbReference type="EMBL" id="SJPX01000001">
    <property type="protein sequence ID" value="TWU58266.1"/>
    <property type="molecule type" value="Genomic_DNA"/>
</dbReference>
<evidence type="ECO:0000259" key="8">
    <source>
        <dbReference type="PROSITE" id="PS50109"/>
    </source>
</evidence>
<dbReference type="SMART" id="SM00387">
    <property type="entry name" value="HATPase_c"/>
    <property type="match status" value="1"/>
</dbReference>
<feature type="domain" description="PAC" evidence="11">
    <location>
        <begin position="1172"/>
        <end position="1225"/>
    </location>
</feature>
<dbReference type="SMART" id="SM00086">
    <property type="entry name" value="PAC"/>
    <property type="match status" value="5"/>
</dbReference>
<dbReference type="InterPro" id="IPR011006">
    <property type="entry name" value="CheY-like_superfamily"/>
</dbReference>
<evidence type="ECO:0000259" key="9">
    <source>
        <dbReference type="PROSITE" id="PS50110"/>
    </source>
</evidence>
<evidence type="ECO:0000256" key="6">
    <source>
        <dbReference type="SAM" id="Coils"/>
    </source>
</evidence>
<dbReference type="SUPFAM" id="SSF55785">
    <property type="entry name" value="PYP-like sensor domain (PAS domain)"/>
    <property type="match status" value="6"/>
</dbReference>
<dbReference type="Pfam" id="PF03705">
    <property type="entry name" value="CheR_N"/>
    <property type="match status" value="1"/>
</dbReference>
<dbReference type="GO" id="GO:0000156">
    <property type="term" value="F:phosphorelay response regulator activity"/>
    <property type="evidence" value="ECO:0007669"/>
    <property type="project" value="InterPro"/>
</dbReference>
<dbReference type="InterPro" id="IPR029063">
    <property type="entry name" value="SAM-dependent_MTases_sf"/>
</dbReference>
<dbReference type="SUPFAM" id="SSF47757">
    <property type="entry name" value="Chemotaxis receptor methyltransferase CheR, N-terminal domain"/>
    <property type="match status" value="1"/>
</dbReference>
<keyword evidence="4" id="KW-0145">Chemotaxis</keyword>
<feature type="active site" evidence="4">
    <location>
        <position position="18"/>
    </location>
</feature>
<dbReference type="InterPro" id="IPR022642">
    <property type="entry name" value="CheR_C"/>
</dbReference>
<dbReference type="InterPro" id="IPR003661">
    <property type="entry name" value="HisK_dim/P_dom"/>
</dbReference>
<feature type="domain" description="CheR-type methyltransferase" evidence="13">
    <location>
        <begin position="203"/>
        <end position="455"/>
    </location>
</feature>
<feature type="domain" description="PAC" evidence="11">
    <location>
        <begin position="914"/>
        <end position="966"/>
    </location>
</feature>
<dbReference type="Pfam" id="PF01339">
    <property type="entry name" value="CheB_methylest"/>
    <property type="match status" value="1"/>
</dbReference>
<dbReference type="Gene3D" id="3.30.450.20">
    <property type="entry name" value="PAS domain"/>
    <property type="match status" value="6"/>
</dbReference>
<dbReference type="PROSITE" id="PS50112">
    <property type="entry name" value="PAS"/>
    <property type="match status" value="4"/>
</dbReference>
<feature type="domain" description="PAC" evidence="11">
    <location>
        <begin position="1427"/>
        <end position="1479"/>
    </location>
</feature>
<dbReference type="InterPro" id="IPR001789">
    <property type="entry name" value="Sig_transdc_resp-reg_receiver"/>
</dbReference>
<feature type="domain" description="Response regulatory" evidence="9">
    <location>
        <begin position="1745"/>
        <end position="1864"/>
    </location>
</feature>
<dbReference type="OrthoDB" id="288469at2"/>
<evidence type="ECO:0000259" key="11">
    <source>
        <dbReference type="PROSITE" id="PS50113"/>
    </source>
</evidence>
<dbReference type="CDD" id="cd00082">
    <property type="entry name" value="HisKA"/>
    <property type="match status" value="1"/>
</dbReference>
<evidence type="ECO:0000256" key="7">
    <source>
        <dbReference type="SAM" id="MobiDB-lite"/>
    </source>
</evidence>